<accession>A0ABP5YFK0</accession>
<comment type="caution">
    <text evidence="1">The sequence shown here is derived from an EMBL/GenBank/DDBJ whole genome shotgun (WGS) entry which is preliminary data.</text>
</comment>
<organism evidence="1 2">
    <name type="scientific">Streptomyces graminearus</name>
    <dbReference type="NCBI Taxonomy" id="284030"/>
    <lineage>
        <taxon>Bacteria</taxon>
        <taxon>Bacillati</taxon>
        <taxon>Actinomycetota</taxon>
        <taxon>Actinomycetes</taxon>
        <taxon>Kitasatosporales</taxon>
        <taxon>Streptomycetaceae</taxon>
        <taxon>Streptomyces</taxon>
    </lineage>
</organism>
<evidence type="ECO:0000313" key="2">
    <source>
        <dbReference type="Proteomes" id="UP001501721"/>
    </source>
</evidence>
<protein>
    <submittedName>
        <fullName evidence="1">Uncharacterized protein</fullName>
    </submittedName>
</protein>
<sequence length="70" mass="7447">MANGTARPQANAQGGGMTMRVYTVNRHGTITRDRGTVSVVVGSKLSPPPAIDWYPPCQCPLHRAGQAVSR</sequence>
<dbReference type="EMBL" id="BAAATL010000010">
    <property type="protein sequence ID" value="GAA2480108.1"/>
    <property type="molecule type" value="Genomic_DNA"/>
</dbReference>
<name>A0ABP5YFK0_9ACTN</name>
<reference evidence="2" key="1">
    <citation type="journal article" date="2019" name="Int. J. Syst. Evol. Microbiol.">
        <title>The Global Catalogue of Microorganisms (GCM) 10K type strain sequencing project: providing services to taxonomists for standard genome sequencing and annotation.</title>
        <authorList>
            <consortium name="The Broad Institute Genomics Platform"/>
            <consortium name="The Broad Institute Genome Sequencing Center for Infectious Disease"/>
            <person name="Wu L."/>
            <person name="Ma J."/>
        </authorList>
    </citation>
    <scope>NUCLEOTIDE SEQUENCE [LARGE SCALE GENOMIC DNA]</scope>
    <source>
        <strain evidence="2">JCM 6923</strain>
    </source>
</reference>
<dbReference type="RefSeq" id="WP_346080831.1">
    <property type="nucleotide sequence ID" value="NZ_BAAATL010000010.1"/>
</dbReference>
<gene>
    <name evidence="1" type="ORF">GCM10010422_25690</name>
</gene>
<dbReference type="Proteomes" id="UP001501721">
    <property type="component" value="Unassembled WGS sequence"/>
</dbReference>
<evidence type="ECO:0000313" key="1">
    <source>
        <dbReference type="EMBL" id="GAA2480108.1"/>
    </source>
</evidence>
<proteinExistence type="predicted"/>
<keyword evidence="2" id="KW-1185">Reference proteome</keyword>